<evidence type="ECO:0000313" key="3">
    <source>
        <dbReference type="EMBL" id="BDB30987.1"/>
    </source>
</evidence>
<dbReference type="EMBL" id="AP025164">
    <property type="protein sequence ID" value="BDB30987.1"/>
    <property type="molecule type" value="Genomic_DNA"/>
</dbReference>
<dbReference type="PATRIC" id="fig|573.1650.peg.5677"/>
<keyword evidence="2" id="KW-0614">Plasmid</keyword>
<evidence type="ECO:0000313" key="2">
    <source>
        <dbReference type="EMBL" id="ANS55301.1"/>
    </source>
</evidence>
<geneLocation type="plasmid" evidence="3 4">
    <name>pNUITM-VK2</name>
</geneLocation>
<dbReference type="AlphaFoldDB" id="A0A1B1LQG5"/>
<feature type="transmembrane region" description="Helical" evidence="1">
    <location>
        <begin position="69"/>
        <end position="96"/>
    </location>
</feature>
<keyword evidence="1" id="KW-0472">Membrane</keyword>
<dbReference type="Proteomes" id="UP001319930">
    <property type="component" value="Plasmid pNUITM-VK2"/>
</dbReference>
<proteinExistence type="predicted"/>
<gene>
    <name evidence="3" type="ORF">NUITMVK2_1010</name>
</gene>
<name>A0A1B1LQG5_KLEPN</name>
<reference evidence="3 4" key="2">
    <citation type="submission" date="2021-09" db="EMBL/GenBank/DDBJ databases">
        <title>Whole genome sequencing of antimicrobial-resistant bacteria isolated from aquatic animals, plants, and environment in Asia.</title>
        <authorList>
            <person name="Hirabayashi A."/>
            <person name="Suzuki M."/>
        </authorList>
    </citation>
    <scope>NUCLEOTIDE SEQUENCE [LARGE SCALE GENOMIC DNA]</scope>
    <source>
        <strain evidence="3 4">NUITM-VK2</strain>
        <plasmid evidence="3 4">pNUITM-VK2</plasmid>
    </source>
</reference>
<keyword evidence="1" id="KW-1133">Transmembrane helix</keyword>
<dbReference type="RefSeq" id="WP_017901026.1">
    <property type="nucleotide sequence ID" value="NZ_AP018583.1"/>
</dbReference>
<geneLocation type="plasmid" evidence="2">
    <name>pKP04VIM</name>
</geneLocation>
<organism evidence="2">
    <name type="scientific">Klebsiella pneumoniae</name>
    <dbReference type="NCBI Taxonomy" id="573"/>
    <lineage>
        <taxon>Bacteria</taxon>
        <taxon>Pseudomonadati</taxon>
        <taxon>Pseudomonadota</taxon>
        <taxon>Gammaproteobacteria</taxon>
        <taxon>Enterobacterales</taxon>
        <taxon>Enterobacteriaceae</taxon>
        <taxon>Klebsiella/Raoultella group</taxon>
        <taxon>Klebsiella</taxon>
        <taxon>Klebsiella pneumoniae complex</taxon>
    </lineage>
</organism>
<evidence type="ECO:0000256" key="1">
    <source>
        <dbReference type="SAM" id="Phobius"/>
    </source>
</evidence>
<feature type="transmembrane region" description="Helical" evidence="1">
    <location>
        <begin position="39"/>
        <end position="63"/>
    </location>
</feature>
<protein>
    <submittedName>
        <fullName evidence="2">Uncharacterized protein</fullName>
    </submittedName>
</protein>
<feature type="transmembrane region" description="Helical" evidence="1">
    <location>
        <begin position="117"/>
        <end position="136"/>
    </location>
</feature>
<reference evidence="2" key="1">
    <citation type="submission" date="2015-12" db="EMBL/GenBank/DDBJ databases">
        <title>Klebsiella pneumoniae strain KP04 plasmid pKP04VIM, complete sequence.</title>
        <authorList>
            <person name="Li R."/>
            <person name="Lin D."/>
            <person name="Chen C."/>
        </authorList>
    </citation>
    <scope>NUCLEOTIDE SEQUENCE</scope>
    <source>
        <plasmid evidence="2">pKP04VIM</plasmid>
    </source>
</reference>
<keyword evidence="1" id="KW-0812">Transmembrane</keyword>
<dbReference type="EMBL" id="KU318421">
    <property type="protein sequence ID" value="ANS55301.1"/>
    <property type="molecule type" value="Genomic_DNA"/>
</dbReference>
<accession>A0A1B1LQG5</accession>
<sequence length="145" mass="16327">MSDFYYIAIFSLNVILDIIVLLMIGRVMISSLYNRKDAIFIIVNITGLFLVLIGITLIAYNMFYKHEHVSYSVITLFVSAGLTLLIFAIMNLIPALRCLNPSAPFSSGFRKIVVNEALKEVALSIILFLLSLVMFFNARLLLNTI</sequence>
<evidence type="ECO:0000313" key="4">
    <source>
        <dbReference type="Proteomes" id="UP001319930"/>
    </source>
</evidence>
<feature type="transmembrane region" description="Helical" evidence="1">
    <location>
        <begin position="6"/>
        <end position="27"/>
    </location>
</feature>
<dbReference type="GeneID" id="93756866"/>